<dbReference type="InterPro" id="IPR010916">
    <property type="entry name" value="TonB_box_CS"/>
</dbReference>
<sequence length="73" mass="7571">MGRRQKGRRLALLCVVIALVPLVLERRAGRLPCSAESVVVVAAVLLAAVPRAVVRLAAAFAEPAVPVSGESCP</sequence>
<organism evidence="1 2">
    <name type="scientific">Saccharothrix tamanrassetensis</name>
    <dbReference type="NCBI Taxonomy" id="1051531"/>
    <lineage>
        <taxon>Bacteria</taxon>
        <taxon>Bacillati</taxon>
        <taxon>Actinomycetota</taxon>
        <taxon>Actinomycetes</taxon>
        <taxon>Pseudonocardiales</taxon>
        <taxon>Pseudonocardiaceae</taxon>
        <taxon>Saccharothrix</taxon>
    </lineage>
</organism>
<dbReference type="PROSITE" id="PS00430">
    <property type="entry name" value="TONB_DEPENDENT_REC_1"/>
    <property type="match status" value="1"/>
</dbReference>
<evidence type="ECO:0000313" key="2">
    <source>
        <dbReference type="Proteomes" id="UP000547510"/>
    </source>
</evidence>
<comment type="caution">
    <text evidence="1">The sequence shown here is derived from an EMBL/GenBank/DDBJ whole genome shotgun (WGS) entry which is preliminary data.</text>
</comment>
<proteinExistence type="predicted"/>
<dbReference type="RefSeq" id="WP_184694521.1">
    <property type="nucleotide sequence ID" value="NZ_JACHJN010000008.1"/>
</dbReference>
<gene>
    <name evidence="1" type="ORF">FHS29_005121</name>
</gene>
<dbReference type="EMBL" id="JACHJN010000008">
    <property type="protein sequence ID" value="MBB5958513.1"/>
    <property type="molecule type" value="Genomic_DNA"/>
</dbReference>
<reference evidence="1 2" key="1">
    <citation type="submission" date="2020-08" db="EMBL/GenBank/DDBJ databases">
        <title>Genomic Encyclopedia of Type Strains, Phase III (KMG-III): the genomes of soil and plant-associated and newly described type strains.</title>
        <authorList>
            <person name="Whitman W."/>
        </authorList>
    </citation>
    <scope>NUCLEOTIDE SEQUENCE [LARGE SCALE GENOMIC DNA]</scope>
    <source>
        <strain evidence="1 2">CECT 8640</strain>
    </source>
</reference>
<name>A0A841CNM4_9PSEU</name>
<keyword evidence="2" id="KW-1185">Reference proteome</keyword>
<evidence type="ECO:0000313" key="1">
    <source>
        <dbReference type="EMBL" id="MBB5958513.1"/>
    </source>
</evidence>
<accession>A0A841CNM4</accession>
<dbReference type="AlphaFoldDB" id="A0A841CNM4"/>
<dbReference type="Proteomes" id="UP000547510">
    <property type="component" value="Unassembled WGS sequence"/>
</dbReference>
<protein>
    <submittedName>
        <fullName evidence="1">Membrane-associated PAP2 superfamily phosphatase</fullName>
    </submittedName>
</protein>